<reference evidence="7 8" key="1">
    <citation type="journal article" date="2019" name="Emerg. Microbes Infect.">
        <title>Comprehensive subspecies identification of 175 nontuberculous mycobacteria species based on 7547 genomic profiles.</title>
        <authorList>
            <person name="Matsumoto Y."/>
            <person name="Kinjo T."/>
            <person name="Motooka D."/>
            <person name="Nabeya D."/>
            <person name="Jung N."/>
            <person name="Uechi K."/>
            <person name="Horii T."/>
            <person name="Iida T."/>
            <person name="Fujita J."/>
            <person name="Nakamura S."/>
        </authorList>
    </citation>
    <scope>NUCLEOTIDE SEQUENCE [LARGE SCALE GENOMIC DNA]</scope>
    <source>
        <strain evidence="7 8">JCM 15657</strain>
    </source>
</reference>
<dbReference type="EMBL" id="AP022581">
    <property type="protein sequence ID" value="BBX97572.1"/>
    <property type="molecule type" value="Genomic_DNA"/>
</dbReference>
<organism evidence="7 8">
    <name type="scientific">Mycobacterium lacus</name>
    <dbReference type="NCBI Taxonomy" id="169765"/>
    <lineage>
        <taxon>Bacteria</taxon>
        <taxon>Bacillati</taxon>
        <taxon>Actinomycetota</taxon>
        <taxon>Actinomycetes</taxon>
        <taxon>Mycobacteriales</taxon>
        <taxon>Mycobacteriaceae</taxon>
        <taxon>Mycobacterium</taxon>
    </lineage>
</organism>
<dbReference type="Gene3D" id="3.30.300.30">
    <property type="match status" value="1"/>
</dbReference>
<evidence type="ECO:0000313" key="7">
    <source>
        <dbReference type="EMBL" id="BBX97572.1"/>
    </source>
</evidence>
<protein>
    <submittedName>
        <fullName evidence="7">Long-chain-fatty-acid--AMP ligase FadD26</fullName>
    </submittedName>
</protein>
<dbReference type="Pfam" id="PF00501">
    <property type="entry name" value="AMP-binding"/>
    <property type="match status" value="1"/>
</dbReference>
<feature type="domain" description="AMP-binding enzyme C-terminal" evidence="6">
    <location>
        <begin position="469"/>
        <end position="578"/>
    </location>
</feature>
<dbReference type="GO" id="GO:0070566">
    <property type="term" value="F:adenylyltransferase activity"/>
    <property type="evidence" value="ECO:0007669"/>
    <property type="project" value="TreeGrafter"/>
</dbReference>
<accession>A0A1X1XZW9</accession>
<dbReference type="RefSeq" id="WP_085161664.1">
    <property type="nucleotide sequence ID" value="NZ_AP022581.1"/>
</dbReference>
<dbReference type="GO" id="GO:0006633">
    <property type="term" value="P:fatty acid biosynthetic process"/>
    <property type="evidence" value="ECO:0007669"/>
    <property type="project" value="TreeGrafter"/>
</dbReference>
<keyword evidence="3" id="KW-0276">Fatty acid metabolism</keyword>
<dbReference type="FunFam" id="3.30.300.30:FF:000016">
    <property type="entry name" value="Fatty-acid-CoA ligase FadD26"/>
    <property type="match status" value="1"/>
</dbReference>
<evidence type="ECO:0000259" key="5">
    <source>
        <dbReference type="Pfam" id="PF00501"/>
    </source>
</evidence>
<evidence type="ECO:0000256" key="1">
    <source>
        <dbReference type="ARBA" id="ARBA00006432"/>
    </source>
</evidence>
<dbReference type="STRING" id="169765.AWC15_03465"/>
<dbReference type="GO" id="GO:0071766">
    <property type="term" value="P:Actinobacterium-type cell wall biogenesis"/>
    <property type="evidence" value="ECO:0007669"/>
    <property type="project" value="UniProtKB-ARBA"/>
</dbReference>
<gene>
    <name evidence="7" type="primary">fadD26</name>
    <name evidence="7" type="ORF">MLAC_28660</name>
</gene>
<evidence type="ECO:0000313" key="8">
    <source>
        <dbReference type="Proteomes" id="UP000466396"/>
    </source>
</evidence>
<name>A0A1X1XZW9_9MYCO</name>
<evidence type="ECO:0000256" key="4">
    <source>
        <dbReference type="ARBA" id="ARBA00023098"/>
    </source>
</evidence>
<comment type="similarity">
    <text evidence="1">Belongs to the ATP-dependent AMP-binding enzyme family.</text>
</comment>
<dbReference type="InterPro" id="IPR042099">
    <property type="entry name" value="ANL_N_sf"/>
</dbReference>
<dbReference type="InterPro" id="IPR040097">
    <property type="entry name" value="FAAL/FAAC"/>
</dbReference>
<dbReference type="Pfam" id="PF23024">
    <property type="entry name" value="AMP-dom_DIP2-like"/>
    <property type="match status" value="1"/>
</dbReference>
<evidence type="ECO:0000259" key="6">
    <source>
        <dbReference type="Pfam" id="PF23024"/>
    </source>
</evidence>
<evidence type="ECO:0000256" key="3">
    <source>
        <dbReference type="ARBA" id="ARBA00022832"/>
    </source>
</evidence>
<dbReference type="FunFam" id="3.40.50.12780:FF:000013">
    <property type="entry name" value="Long-chain-fatty-acid--AMP ligase FadD32"/>
    <property type="match status" value="1"/>
</dbReference>
<evidence type="ECO:0000256" key="2">
    <source>
        <dbReference type="ARBA" id="ARBA00022598"/>
    </source>
</evidence>
<dbReference type="AlphaFoldDB" id="A0A1X1XZW9"/>
<keyword evidence="4" id="KW-0443">Lipid metabolism</keyword>
<dbReference type="Proteomes" id="UP000466396">
    <property type="component" value="Chromosome"/>
</dbReference>
<dbReference type="GO" id="GO:0005886">
    <property type="term" value="C:plasma membrane"/>
    <property type="evidence" value="ECO:0007669"/>
    <property type="project" value="TreeGrafter"/>
</dbReference>
<dbReference type="InterPro" id="IPR000873">
    <property type="entry name" value="AMP-dep_synth/lig_dom"/>
</dbReference>
<dbReference type="SUPFAM" id="SSF56801">
    <property type="entry name" value="Acetyl-CoA synthetase-like"/>
    <property type="match status" value="1"/>
</dbReference>
<dbReference type="NCBIfam" id="NF004509">
    <property type="entry name" value="PRK05850.1"/>
    <property type="match status" value="1"/>
</dbReference>
<dbReference type="OrthoDB" id="3671040at2"/>
<feature type="domain" description="AMP-dependent synthetase/ligase" evidence="5">
    <location>
        <begin position="12"/>
        <end position="421"/>
    </location>
</feature>
<dbReference type="CDD" id="cd05931">
    <property type="entry name" value="FAAL"/>
    <property type="match status" value="1"/>
</dbReference>
<dbReference type="PANTHER" id="PTHR22754:SF32">
    <property type="entry name" value="DISCO-INTERACTING PROTEIN 2"/>
    <property type="match status" value="1"/>
</dbReference>
<dbReference type="Gene3D" id="3.40.50.12780">
    <property type="entry name" value="N-terminal domain of ligase-like"/>
    <property type="match status" value="1"/>
</dbReference>
<dbReference type="KEGG" id="mlj:MLAC_28660"/>
<dbReference type="InterPro" id="IPR045851">
    <property type="entry name" value="AMP-bd_C_sf"/>
</dbReference>
<sequence length="587" mass="63064">MPVTDSSIPALLEERADQQPDAAAFTYIDYGQDPKGFAESLTWSQVYAGACVIAEELKLCGSPGDRVAILAPQGLEYVMAFLGALEAGFIAVPLSTPQYGIHDDRVSAVLRDSGPVAILTTSAVVGDVTKYACAHDGQPAPFVIEVDLLDLDSPRQLPRKHHPKHQFSSGAAYLQYTSGSTRTPAGVVVSHKNVIANVTQSLYGYFGDPAKLPTGTVVSWLPLYHDMGLILGICAPMVAGRSAVLMSPMSFLRRPASWMRLLATSGRCFSAAPNFAFDLAVRRTSDDDMAGLDLGNVVGIVSGSERIHVATVKRFTERFARFNLSPTAIRPSYGLAEATLFVAAPEAGTEPKTVRFDYEHLTAGRATPGGTEGTVGTELISYGSPDPTSVRIVDPETLIENPPGTVGEIWVHGDHVAMGYWRKPEQTTRTFNAKIVNPAPGTPEGPWLRTGDLGVLAGGELFIMGRIKDLLIVDGRNHYPDDIEATIQEITGGRVAAIAVPDDITEQLVAIIELKRRGTSAEDAMLKLRSVKREVTSAISRSHSLRVADLVLVSPGSIPITTSGKIRRSACVERYRSDGFKRLDVAV</sequence>
<dbReference type="GO" id="GO:0016874">
    <property type="term" value="F:ligase activity"/>
    <property type="evidence" value="ECO:0007669"/>
    <property type="project" value="UniProtKB-KW"/>
</dbReference>
<keyword evidence="8" id="KW-1185">Reference proteome</keyword>
<proteinExistence type="inferred from homology"/>
<dbReference type="PANTHER" id="PTHR22754">
    <property type="entry name" value="DISCO-INTERACTING PROTEIN 2 DIP2 -RELATED"/>
    <property type="match status" value="1"/>
</dbReference>
<dbReference type="InterPro" id="IPR025110">
    <property type="entry name" value="AMP-bd_C"/>
</dbReference>
<keyword evidence="2 7" id="KW-0436">Ligase</keyword>